<sequence length="54" mass="5910">MNKEGDKDDEVFTKPAREIVASCAKKIENCERAFHALLIVGPPPPSEVAEKGEN</sequence>
<dbReference type="EMBL" id="JACEIK010001980">
    <property type="protein sequence ID" value="MCD7473491.1"/>
    <property type="molecule type" value="Genomic_DNA"/>
</dbReference>
<accession>A0ABS8TRP7</accession>
<reference evidence="1 2" key="1">
    <citation type="journal article" date="2021" name="BMC Genomics">
        <title>Datura genome reveals duplications of psychoactive alkaloid biosynthetic genes and high mutation rate following tissue culture.</title>
        <authorList>
            <person name="Rajewski A."/>
            <person name="Carter-House D."/>
            <person name="Stajich J."/>
            <person name="Litt A."/>
        </authorList>
    </citation>
    <scope>NUCLEOTIDE SEQUENCE [LARGE SCALE GENOMIC DNA]</scope>
    <source>
        <strain evidence="1">AR-01</strain>
    </source>
</reference>
<organism evidence="1 2">
    <name type="scientific">Datura stramonium</name>
    <name type="common">Jimsonweed</name>
    <name type="synonym">Common thornapple</name>
    <dbReference type="NCBI Taxonomy" id="4076"/>
    <lineage>
        <taxon>Eukaryota</taxon>
        <taxon>Viridiplantae</taxon>
        <taxon>Streptophyta</taxon>
        <taxon>Embryophyta</taxon>
        <taxon>Tracheophyta</taxon>
        <taxon>Spermatophyta</taxon>
        <taxon>Magnoliopsida</taxon>
        <taxon>eudicotyledons</taxon>
        <taxon>Gunneridae</taxon>
        <taxon>Pentapetalae</taxon>
        <taxon>asterids</taxon>
        <taxon>lamiids</taxon>
        <taxon>Solanales</taxon>
        <taxon>Solanaceae</taxon>
        <taxon>Solanoideae</taxon>
        <taxon>Datureae</taxon>
        <taxon>Datura</taxon>
    </lineage>
</organism>
<protein>
    <submittedName>
        <fullName evidence="1">Uncharacterized protein</fullName>
    </submittedName>
</protein>
<dbReference type="Proteomes" id="UP000823775">
    <property type="component" value="Unassembled WGS sequence"/>
</dbReference>
<gene>
    <name evidence="1" type="ORF">HAX54_015392</name>
</gene>
<comment type="caution">
    <text evidence="1">The sequence shown here is derived from an EMBL/GenBank/DDBJ whole genome shotgun (WGS) entry which is preliminary data.</text>
</comment>
<evidence type="ECO:0000313" key="2">
    <source>
        <dbReference type="Proteomes" id="UP000823775"/>
    </source>
</evidence>
<keyword evidence="2" id="KW-1185">Reference proteome</keyword>
<proteinExistence type="predicted"/>
<evidence type="ECO:0000313" key="1">
    <source>
        <dbReference type="EMBL" id="MCD7473491.1"/>
    </source>
</evidence>
<name>A0ABS8TRP7_DATST</name>